<proteinExistence type="predicted"/>
<dbReference type="EMBL" id="MFTT01000002">
    <property type="protein sequence ID" value="OGI70582.1"/>
    <property type="molecule type" value="Genomic_DNA"/>
</dbReference>
<name>A0A1F6VLX3_9BACT</name>
<sequence length="71" mass="7739">MEPEKKSSGALVGSIIIIIIIVIAAVLLFRTRAPQAPVQEGQVQVEEEADLSQIEAELEALNIEELNLEVE</sequence>
<organism evidence="3 4">
    <name type="scientific">Candidatus Nomurabacteria bacterium RIFCSPHIGHO2_01_FULL_42_16</name>
    <dbReference type="NCBI Taxonomy" id="1801743"/>
    <lineage>
        <taxon>Bacteria</taxon>
        <taxon>Candidatus Nomuraibacteriota</taxon>
    </lineage>
</organism>
<keyword evidence="2" id="KW-0812">Transmembrane</keyword>
<keyword evidence="2" id="KW-1133">Transmembrane helix</keyword>
<evidence type="ECO:0000313" key="4">
    <source>
        <dbReference type="Proteomes" id="UP000178059"/>
    </source>
</evidence>
<accession>A0A1F6VLX3</accession>
<evidence type="ECO:0000256" key="1">
    <source>
        <dbReference type="SAM" id="Coils"/>
    </source>
</evidence>
<reference evidence="3 4" key="1">
    <citation type="journal article" date="2016" name="Nat. Commun.">
        <title>Thousands of microbial genomes shed light on interconnected biogeochemical processes in an aquifer system.</title>
        <authorList>
            <person name="Anantharaman K."/>
            <person name="Brown C.T."/>
            <person name="Hug L.A."/>
            <person name="Sharon I."/>
            <person name="Castelle C.J."/>
            <person name="Probst A.J."/>
            <person name="Thomas B.C."/>
            <person name="Singh A."/>
            <person name="Wilkins M.J."/>
            <person name="Karaoz U."/>
            <person name="Brodie E.L."/>
            <person name="Williams K.H."/>
            <person name="Hubbard S.S."/>
            <person name="Banfield J.F."/>
        </authorList>
    </citation>
    <scope>NUCLEOTIDE SEQUENCE [LARGE SCALE GENOMIC DNA]</scope>
</reference>
<protein>
    <submittedName>
        <fullName evidence="3">Uncharacterized protein</fullName>
    </submittedName>
</protein>
<dbReference type="Proteomes" id="UP000178059">
    <property type="component" value="Unassembled WGS sequence"/>
</dbReference>
<feature type="coiled-coil region" evidence="1">
    <location>
        <begin position="44"/>
        <end position="71"/>
    </location>
</feature>
<evidence type="ECO:0000256" key="2">
    <source>
        <dbReference type="SAM" id="Phobius"/>
    </source>
</evidence>
<comment type="caution">
    <text evidence="3">The sequence shown here is derived from an EMBL/GenBank/DDBJ whole genome shotgun (WGS) entry which is preliminary data.</text>
</comment>
<evidence type="ECO:0000313" key="3">
    <source>
        <dbReference type="EMBL" id="OGI70582.1"/>
    </source>
</evidence>
<gene>
    <name evidence="3" type="ORF">A2824_00195</name>
</gene>
<feature type="transmembrane region" description="Helical" evidence="2">
    <location>
        <begin position="12"/>
        <end position="29"/>
    </location>
</feature>
<keyword evidence="1" id="KW-0175">Coiled coil</keyword>
<dbReference type="AlphaFoldDB" id="A0A1F6VLX3"/>
<keyword evidence="2" id="KW-0472">Membrane</keyword>